<protein>
    <submittedName>
        <fullName evidence="2">Uncharacterized protein</fullName>
    </submittedName>
</protein>
<gene>
    <name evidence="2" type="ORF">GXN76_13160</name>
</gene>
<keyword evidence="3" id="KW-1185">Reference proteome</keyword>
<dbReference type="RefSeq" id="WP_173223881.1">
    <property type="nucleotide sequence ID" value="NZ_CP048104.1"/>
</dbReference>
<name>A0A7D3XSU9_9BACL</name>
<keyword evidence="1" id="KW-1133">Transmembrane helix</keyword>
<dbReference type="EMBL" id="CP048104">
    <property type="protein sequence ID" value="QKG85328.1"/>
    <property type="molecule type" value="Genomic_DNA"/>
</dbReference>
<keyword evidence="1" id="KW-0472">Membrane</keyword>
<organism evidence="2 3">
    <name type="scientific">Kroppenstedtia pulmonis</name>
    <dbReference type="NCBI Taxonomy" id="1380685"/>
    <lineage>
        <taxon>Bacteria</taxon>
        <taxon>Bacillati</taxon>
        <taxon>Bacillota</taxon>
        <taxon>Bacilli</taxon>
        <taxon>Bacillales</taxon>
        <taxon>Thermoactinomycetaceae</taxon>
        <taxon>Kroppenstedtia</taxon>
    </lineage>
</organism>
<dbReference type="KEGG" id="kpul:GXN76_13160"/>
<feature type="transmembrane region" description="Helical" evidence="1">
    <location>
        <begin position="42"/>
        <end position="65"/>
    </location>
</feature>
<accession>A0A7D3XSU9</accession>
<sequence>MDILIDQAEIGALTTATGAGLFMLGFGLLIEKVKTEPEKSYFSHYFSSILLLIMGGILFFIGYSLKN</sequence>
<evidence type="ECO:0000313" key="3">
    <source>
        <dbReference type="Proteomes" id="UP000503088"/>
    </source>
</evidence>
<dbReference type="Proteomes" id="UP000503088">
    <property type="component" value="Chromosome"/>
</dbReference>
<dbReference type="AlphaFoldDB" id="A0A7D3XSU9"/>
<proteinExistence type="predicted"/>
<keyword evidence="1" id="KW-0812">Transmembrane</keyword>
<reference evidence="2 3" key="1">
    <citation type="submission" date="2020-01" db="EMBL/GenBank/DDBJ databases">
        <authorList>
            <person name="Gulvik C.A."/>
            <person name="Batra D.G."/>
        </authorList>
    </citation>
    <scope>NUCLEOTIDE SEQUENCE [LARGE SCALE GENOMIC DNA]</scope>
    <source>
        <strain evidence="2 3">W9323</strain>
    </source>
</reference>
<evidence type="ECO:0000256" key="1">
    <source>
        <dbReference type="SAM" id="Phobius"/>
    </source>
</evidence>
<evidence type="ECO:0000313" key="2">
    <source>
        <dbReference type="EMBL" id="QKG85328.1"/>
    </source>
</evidence>
<feature type="transmembrane region" description="Helical" evidence="1">
    <location>
        <begin position="12"/>
        <end position="30"/>
    </location>
</feature>